<dbReference type="InterPro" id="IPR036188">
    <property type="entry name" value="FAD/NAD-bd_sf"/>
</dbReference>
<dbReference type="Pfam" id="PF01494">
    <property type="entry name" value="FAD_binding_3"/>
    <property type="match status" value="1"/>
</dbReference>
<dbReference type="AlphaFoldDB" id="A0A1Z4KTF1"/>
<dbReference type="InterPro" id="IPR011777">
    <property type="entry name" value="Geranylgeranyl_Rdtase_fam"/>
</dbReference>
<evidence type="ECO:0000313" key="2">
    <source>
        <dbReference type="EMBL" id="BAY72183.1"/>
    </source>
</evidence>
<dbReference type="InterPro" id="IPR050407">
    <property type="entry name" value="Geranylgeranyl_reductase"/>
</dbReference>
<dbReference type="PANTHER" id="PTHR42685">
    <property type="entry name" value="GERANYLGERANYL DIPHOSPHATE REDUCTASE"/>
    <property type="match status" value="1"/>
</dbReference>
<name>A0A1Z4KTF1_ANAVA</name>
<dbReference type="InterPro" id="IPR002938">
    <property type="entry name" value="FAD-bd"/>
</dbReference>
<accession>A0A1Z4KTF1</accession>
<protein>
    <recommendedName>
        <fullName evidence="1">FAD-binding domain-containing protein</fullName>
    </recommendedName>
</protein>
<organism evidence="2 3">
    <name type="scientific">Trichormus variabilis NIES-23</name>
    <dbReference type="NCBI Taxonomy" id="1973479"/>
    <lineage>
        <taxon>Bacteria</taxon>
        <taxon>Bacillati</taxon>
        <taxon>Cyanobacteriota</taxon>
        <taxon>Cyanophyceae</taxon>
        <taxon>Nostocales</taxon>
        <taxon>Nostocaceae</taxon>
        <taxon>Trichormus</taxon>
    </lineage>
</organism>
<feature type="domain" description="FAD-binding" evidence="1">
    <location>
        <begin position="2"/>
        <end position="293"/>
    </location>
</feature>
<dbReference type="EMBL" id="AP018216">
    <property type="protein sequence ID" value="BAY72183.1"/>
    <property type="molecule type" value="Genomic_DNA"/>
</dbReference>
<dbReference type="SUPFAM" id="SSF51905">
    <property type="entry name" value="FAD/NAD(P)-binding domain"/>
    <property type="match status" value="1"/>
</dbReference>
<dbReference type="GO" id="GO:0016628">
    <property type="term" value="F:oxidoreductase activity, acting on the CH-CH group of donors, NAD or NADP as acceptor"/>
    <property type="evidence" value="ECO:0007669"/>
    <property type="project" value="InterPro"/>
</dbReference>
<dbReference type="GO" id="GO:0071949">
    <property type="term" value="F:FAD binding"/>
    <property type="evidence" value="ECO:0007669"/>
    <property type="project" value="InterPro"/>
</dbReference>
<dbReference type="Gene3D" id="3.50.50.60">
    <property type="entry name" value="FAD/NAD(P)-binding domain"/>
    <property type="match status" value="1"/>
</dbReference>
<dbReference type="NCBIfam" id="TIGR02032">
    <property type="entry name" value="GG-red-SF"/>
    <property type="match status" value="1"/>
</dbReference>
<evidence type="ECO:0000313" key="3">
    <source>
        <dbReference type="Proteomes" id="UP000217507"/>
    </source>
</evidence>
<dbReference type="PRINTS" id="PR00420">
    <property type="entry name" value="RNGMNOXGNASE"/>
</dbReference>
<evidence type="ECO:0000259" key="1">
    <source>
        <dbReference type="Pfam" id="PF01494"/>
    </source>
</evidence>
<dbReference type="Proteomes" id="UP000217507">
    <property type="component" value="Chromosome"/>
</dbReference>
<sequence>MYDTIIVGAGPAGGAAAYHLAKKGRSVLVLEKESLPRYKPCGGGVSPIVAEWFDFDFSPAISLKVDSFRFTWNLGDPVEAKIETKEPVWMVRRDVFDHFLVQQAQKQGAELRDNTEVTGIEFKSDRWQVDTVNGPVTSRYLIAADGAKGPMAKWLGFKERKRRLAGALEAEVPANVEDKSTIHFEFGLVKNGYIWNFPKEDGYSIGVGTFIGGQPQDFKKILVEYSQLFNIDVKTSKQYGHPIALWDGNQKLHTQNAILAGEAACVVDPMTAEGIRPSIYSGVMAAGAVDKALSGDINALEQYTEIIHESWGAEMAWAQKLAGAFYRFPSVGYQVGVKRPTAPKIMGKILCGEMSYSSVAGRALKRLIPGFRG</sequence>
<gene>
    <name evidence="2" type="ORF">NIES23_50070</name>
</gene>
<dbReference type="PANTHER" id="PTHR42685:SF22">
    <property type="entry name" value="CONDITIONED MEDIUM FACTOR RECEPTOR 1"/>
    <property type="match status" value="1"/>
</dbReference>
<reference evidence="2 3" key="1">
    <citation type="submission" date="2017-06" db="EMBL/GenBank/DDBJ databases">
        <title>Genome sequencing of cyanobaciteial culture collection at National Institute for Environmental Studies (NIES).</title>
        <authorList>
            <person name="Hirose Y."/>
            <person name="Shimura Y."/>
            <person name="Fujisawa T."/>
            <person name="Nakamura Y."/>
            <person name="Kawachi M."/>
        </authorList>
    </citation>
    <scope>NUCLEOTIDE SEQUENCE [LARGE SCALE GENOMIC DNA]</scope>
    <source>
        <strain evidence="2 3">NIES-23</strain>
    </source>
</reference>
<proteinExistence type="predicted"/>